<dbReference type="GO" id="GO:0006397">
    <property type="term" value="P:mRNA processing"/>
    <property type="evidence" value="ECO:0007669"/>
    <property type="project" value="UniProtKB-KW"/>
</dbReference>
<comment type="similarity">
    <text evidence="1">Belongs to the SNU71 family.</text>
</comment>
<dbReference type="GeneID" id="30035148"/>
<dbReference type="RefSeq" id="XP_018738006.1">
    <property type="nucleotide sequence ID" value="XM_018880159.1"/>
</dbReference>
<evidence type="ECO:0000256" key="7">
    <source>
        <dbReference type="SAM" id="MobiDB-lite"/>
    </source>
</evidence>
<dbReference type="Gene3D" id="3.30.70.330">
    <property type="match status" value="1"/>
</dbReference>
<keyword evidence="3" id="KW-0507">mRNA processing</keyword>
<evidence type="ECO:0000256" key="6">
    <source>
        <dbReference type="ARBA" id="ARBA00025004"/>
    </source>
</evidence>
<feature type="domain" description="PWI" evidence="8">
    <location>
        <begin position="9"/>
        <end position="75"/>
    </location>
</feature>
<dbReference type="PANTHER" id="PTHR14398">
    <property type="entry name" value="RNA RECOGNITION RRM/RNP DOMAIN"/>
    <property type="match status" value="1"/>
</dbReference>
<keyword evidence="10" id="KW-1185">Reference proteome</keyword>
<evidence type="ECO:0000256" key="3">
    <source>
        <dbReference type="ARBA" id="ARBA00022664"/>
    </source>
</evidence>
<keyword evidence="5" id="KW-0694">RNA-binding</keyword>
<sequence>MIVDDETLEKLKPWVEKSLSQVVDSDVDIMTTYVLALLKHDLPINELRKMCEAQLEDFLHKNTVPFVDSLIKALEDTIRYMKEGGPNPFSSDSSKEAAENQEVTQEPGFQQPATNQGQDQDSSMADDYIKTQQQGNNLSLSDNNGLDQFHGQEQFRANFRRDRRYNDNDNDSFRNNGGYGQFNQGMAPYPPQNLAYLPPFDLNGPVPPQFPPEYLAYLQTLQAAGVSRPRRNRRQNRFNSDYQNAYDSNHLRRNSRPYTDEKASSKYTSPLSGKKIENDYSNTKLVVEKIPEDKFNEASAREYFSKFGNLLQVNVNEKLKVIELEYEAHDQARAAYESPEAVFNNRFVKVYWRKVNQDAKGPIEPKIDVEAVARIQQAKQKEFEEKRAKRLEHEAKMKQILEMKSSILQEQKNLLLQQAQNAASDGSNSDALRIQLEALKAEAESLGIDSSDSGSSFSPFSRRGRGRGSSGYRGRGSYRGISSHPYAYRGGRGGHATSQVDRQRFNLDLRPKSVLVTPVPEDKEEALRSHLLHFGGEYENVQRSSTEPGFIIDFKDRKSAEMFFRATESVPDVGAVELHWQQRRTQSMSPEAMDMN</sequence>
<keyword evidence="4" id="KW-0508">mRNA splicing</keyword>
<organism evidence="9 10">
    <name type="scientific">Sugiyamaella lignohabitans</name>
    <dbReference type="NCBI Taxonomy" id="796027"/>
    <lineage>
        <taxon>Eukaryota</taxon>
        <taxon>Fungi</taxon>
        <taxon>Dikarya</taxon>
        <taxon>Ascomycota</taxon>
        <taxon>Saccharomycotina</taxon>
        <taxon>Dipodascomycetes</taxon>
        <taxon>Dipodascales</taxon>
        <taxon>Trichomonascaceae</taxon>
        <taxon>Sugiyamaella</taxon>
    </lineage>
</organism>
<dbReference type="CDD" id="cd12257">
    <property type="entry name" value="RRM1_RBM26_like"/>
    <property type="match status" value="1"/>
</dbReference>
<dbReference type="SUPFAM" id="SSF101233">
    <property type="entry name" value="PWI domain"/>
    <property type="match status" value="1"/>
</dbReference>
<keyword evidence="4" id="KW-0747">Spliceosome</keyword>
<dbReference type="KEGG" id="slb:AWJ20_3157"/>
<evidence type="ECO:0000256" key="1">
    <source>
        <dbReference type="ARBA" id="ARBA00005544"/>
    </source>
</evidence>
<feature type="region of interest" description="Disordered" evidence="7">
    <location>
        <begin position="445"/>
        <end position="478"/>
    </location>
</feature>
<evidence type="ECO:0000256" key="5">
    <source>
        <dbReference type="ARBA" id="ARBA00022884"/>
    </source>
</evidence>
<reference evidence="9 10" key="1">
    <citation type="submission" date="2016-02" db="EMBL/GenBank/DDBJ databases">
        <title>Complete genome sequence and transcriptome regulation of the pentose utilising yeast Sugiyamaella lignohabitans.</title>
        <authorList>
            <person name="Bellasio M."/>
            <person name="Peymann A."/>
            <person name="Valli M."/>
            <person name="Sipitzky M."/>
            <person name="Graf A."/>
            <person name="Sauer M."/>
            <person name="Marx H."/>
            <person name="Mattanovich D."/>
        </authorList>
    </citation>
    <scope>NUCLEOTIDE SEQUENCE [LARGE SCALE GENOMIC DNA]</scope>
    <source>
        <strain evidence="9 10">CBS 10342</strain>
    </source>
</reference>
<dbReference type="GO" id="GO:0003723">
    <property type="term" value="F:RNA binding"/>
    <property type="evidence" value="ECO:0007669"/>
    <property type="project" value="UniProtKB-KW"/>
</dbReference>
<feature type="region of interest" description="Disordered" evidence="7">
    <location>
        <begin position="224"/>
        <end position="274"/>
    </location>
</feature>
<dbReference type="Proteomes" id="UP000189580">
    <property type="component" value="Chromosome b"/>
</dbReference>
<dbReference type="OrthoDB" id="443401at2759"/>
<dbReference type="PANTHER" id="PTHR14398:SF0">
    <property type="entry name" value="ZINC FINGER PROTEIN SWM"/>
    <property type="match status" value="1"/>
</dbReference>
<gene>
    <name evidence="9" type="ORF">AWJ20_3157</name>
</gene>
<comment type="function">
    <text evidence="6">Component of the U1 snRNP particle, which recognizes and binds the 5'-splice site of pre-mRNA. Together with other non-snRNP factors, U1 snRNP forms the spliceosomal commitment complex, that targets pre-mRNA to the splicing pathway.</text>
</comment>
<feature type="region of interest" description="Disordered" evidence="7">
    <location>
        <begin position="156"/>
        <end position="186"/>
    </location>
</feature>
<dbReference type="GO" id="GO:0005681">
    <property type="term" value="C:spliceosomal complex"/>
    <property type="evidence" value="ECO:0007669"/>
    <property type="project" value="UniProtKB-KW"/>
</dbReference>
<feature type="compositionally biased region" description="Low complexity" evidence="7">
    <location>
        <begin position="447"/>
        <end position="461"/>
    </location>
</feature>
<protein>
    <recommendedName>
        <fullName evidence="2">U1 small nuclear ribonucleoprotein component SNU71</fullName>
    </recommendedName>
</protein>
<dbReference type="InterPro" id="IPR036483">
    <property type="entry name" value="PWI_dom_sf"/>
</dbReference>
<evidence type="ECO:0000313" key="10">
    <source>
        <dbReference type="Proteomes" id="UP000189580"/>
    </source>
</evidence>
<dbReference type="EMBL" id="CP014503">
    <property type="protein sequence ID" value="ANB15529.1"/>
    <property type="molecule type" value="Genomic_DNA"/>
</dbReference>
<name>A0A167FP23_9ASCO</name>
<evidence type="ECO:0000313" key="9">
    <source>
        <dbReference type="EMBL" id="ANB15529.1"/>
    </source>
</evidence>
<evidence type="ECO:0000256" key="2">
    <source>
        <dbReference type="ARBA" id="ARBA00014280"/>
    </source>
</evidence>
<dbReference type="InterPro" id="IPR012677">
    <property type="entry name" value="Nucleotide-bd_a/b_plait_sf"/>
</dbReference>
<dbReference type="Gene3D" id="1.20.1390.10">
    <property type="entry name" value="PWI domain"/>
    <property type="match status" value="1"/>
</dbReference>
<dbReference type="Pfam" id="PF01480">
    <property type="entry name" value="PWI"/>
    <property type="match status" value="1"/>
</dbReference>
<proteinExistence type="inferred from homology"/>
<dbReference type="SUPFAM" id="SSF54928">
    <property type="entry name" value="RNA-binding domain, RBD"/>
    <property type="match status" value="1"/>
</dbReference>
<dbReference type="AlphaFoldDB" id="A0A167FP23"/>
<dbReference type="InterPro" id="IPR002483">
    <property type="entry name" value="PWI_dom"/>
</dbReference>
<dbReference type="InterPro" id="IPR035979">
    <property type="entry name" value="RBD_domain_sf"/>
</dbReference>
<feature type="compositionally biased region" description="Polar residues" evidence="7">
    <location>
        <begin position="101"/>
        <end position="123"/>
    </location>
</feature>
<feature type="region of interest" description="Disordered" evidence="7">
    <location>
        <begin position="82"/>
        <end position="123"/>
    </location>
</feature>
<evidence type="ECO:0000259" key="8">
    <source>
        <dbReference type="Pfam" id="PF01480"/>
    </source>
</evidence>
<evidence type="ECO:0000256" key="4">
    <source>
        <dbReference type="ARBA" id="ARBA00022728"/>
    </source>
</evidence>
<dbReference type="InterPro" id="IPR045137">
    <property type="entry name" value="RBM26/27"/>
</dbReference>
<accession>A0A167FP23</accession>